<dbReference type="Proteomes" id="UP001595615">
    <property type="component" value="Unassembled WGS sequence"/>
</dbReference>
<dbReference type="PANTHER" id="PTHR21240">
    <property type="entry name" value="2-AMINO-3-CARBOXYLMUCONATE-6-SEMIALDEHYDE DECARBOXYLASE"/>
    <property type="match status" value="1"/>
</dbReference>
<comment type="caution">
    <text evidence="3">The sequence shown here is derived from an EMBL/GenBank/DDBJ whole genome shotgun (WGS) entry which is preliminary data.</text>
</comment>
<proteinExistence type="predicted"/>
<accession>A0ABV7X7C5</accession>
<sequence length="329" mass="35029">MPAPGVIDMHTHVCPATFPDCPDATVRRWPCMVCEANGRRTLTIDGKPFRQLDDRSWSAARRLADMDRDGIAVQLLSPMPELLSYWLPADAAEAMCDHVNATLAALAAEAPTRFRGIGMVPLQDPDRAVRYLPRLGEVFGMEGVEIGSNIDGRLLGDTALDPFYAAAEQQGAAIFVHALHPLAPPTGADAALVNGAGFPLDVGLAAASLISAGVMARYPKLRLGFSHGGGALPSLLGRLDKVWALSGEGGERPSVTAERFFYDSNVYSPDLLRDLATRVAPGQVFAGSDYPYRIEQTGLAAYLDAAGLAADAREALRTGAARRFLGIDS</sequence>
<evidence type="ECO:0000259" key="2">
    <source>
        <dbReference type="Pfam" id="PF04909"/>
    </source>
</evidence>
<dbReference type="SUPFAM" id="SSF51556">
    <property type="entry name" value="Metallo-dependent hydrolases"/>
    <property type="match status" value="1"/>
</dbReference>
<dbReference type="InterPro" id="IPR006680">
    <property type="entry name" value="Amidohydro-rel"/>
</dbReference>
<evidence type="ECO:0000313" key="4">
    <source>
        <dbReference type="Proteomes" id="UP001595615"/>
    </source>
</evidence>
<evidence type="ECO:0000256" key="1">
    <source>
        <dbReference type="ARBA" id="ARBA00023239"/>
    </source>
</evidence>
<dbReference type="PANTHER" id="PTHR21240:SF28">
    <property type="entry name" value="ISO-OROTATE DECARBOXYLASE (EUROFUNG)"/>
    <property type="match status" value="1"/>
</dbReference>
<dbReference type="RefSeq" id="WP_380855712.1">
    <property type="nucleotide sequence ID" value="NZ_JBHRXV010000001.1"/>
</dbReference>
<dbReference type="Gene3D" id="3.20.20.140">
    <property type="entry name" value="Metal-dependent hydrolases"/>
    <property type="match status" value="1"/>
</dbReference>
<feature type="domain" description="Amidohydrolase-related" evidence="2">
    <location>
        <begin position="7"/>
        <end position="327"/>
    </location>
</feature>
<keyword evidence="4" id="KW-1185">Reference proteome</keyword>
<dbReference type="Pfam" id="PF04909">
    <property type="entry name" value="Amidohydro_2"/>
    <property type="match status" value="1"/>
</dbReference>
<protein>
    <submittedName>
        <fullName evidence="3">Amidohydrolase family protein</fullName>
    </submittedName>
</protein>
<keyword evidence="1" id="KW-0456">Lyase</keyword>
<dbReference type="InterPro" id="IPR032466">
    <property type="entry name" value="Metal_Hydrolase"/>
</dbReference>
<reference evidence="4" key="1">
    <citation type="journal article" date="2019" name="Int. J. Syst. Evol. Microbiol.">
        <title>The Global Catalogue of Microorganisms (GCM) 10K type strain sequencing project: providing services to taxonomists for standard genome sequencing and annotation.</title>
        <authorList>
            <consortium name="The Broad Institute Genomics Platform"/>
            <consortium name="The Broad Institute Genome Sequencing Center for Infectious Disease"/>
            <person name="Wu L."/>
            <person name="Ma J."/>
        </authorList>
    </citation>
    <scope>NUCLEOTIDE SEQUENCE [LARGE SCALE GENOMIC DNA]</scope>
    <source>
        <strain evidence="4">KCTC 42644</strain>
    </source>
</reference>
<gene>
    <name evidence="3" type="ORF">ACFOMD_01460</name>
</gene>
<dbReference type="EMBL" id="JBHRXV010000001">
    <property type="protein sequence ID" value="MFC3711219.1"/>
    <property type="molecule type" value="Genomic_DNA"/>
</dbReference>
<organism evidence="3 4">
    <name type="scientific">Sphingoaurantiacus capsulatus</name>
    <dbReference type="NCBI Taxonomy" id="1771310"/>
    <lineage>
        <taxon>Bacteria</taxon>
        <taxon>Pseudomonadati</taxon>
        <taxon>Pseudomonadota</taxon>
        <taxon>Alphaproteobacteria</taxon>
        <taxon>Sphingomonadales</taxon>
        <taxon>Sphingosinicellaceae</taxon>
        <taxon>Sphingoaurantiacus</taxon>
    </lineage>
</organism>
<evidence type="ECO:0000313" key="3">
    <source>
        <dbReference type="EMBL" id="MFC3711219.1"/>
    </source>
</evidence>
<dbReference type="InterPro" id="IPR032465">
    <property type="entry name" value="ACMSD"/>
</dbReference>
<name>A0ABV7X7C5_9SPHN</name>